<name>A0A1B8NXM6_HALEL</name>
<organism evidence="1 2">
    <name type="scientific">Halomonas elongata</name>
    <dbReference type="NCBI Taxonomy" id="2746"/>
    <lineage>
        <taxon>Bacteria</taxon>
        <taxon>Pseudomonadati</taxon>
        <taxon>Pseudomonadota</taxon>
        <taxon>Gammaproteobacteria</taxon>
        <taxon>Oceanospirillales</taxon>
        <taxon>Halomonadaceae</taxon>
        <taxon>Halomonas</taxon>
    </lineage>
</organism>
<comment type="caution">
    <text evidence="1">The sequence shown here is derived from an EMBL/GenBank/DDBJ whole genome shotgun (WGS) entry which is preliminary data.</text>
</comment>
<dbReference type="EMBL" id="MAJD01000002">
    <property type="protein sequence ID" value="OBX34723.1"/>
    <property type="molecule type" value="Genomic_DNA"/>
</dbReference>
<gene>
    <name evidence="1" type="ORF">A8U91_03783</name>
</gene>
<sequence>MPDLDLGANDRLTVGTSYLAGQPHGLSIPILTVIHACETFRLRAPAT</sequence>
<reference evidence="1 2" key="1">
    <citation type="submission" date="2016-06" db="EMBL/GenBank/DDBJ databases">
        <title>Genome sequence of halotolerant plant growth promoting strain of Halomonas elongata HEK1 isolated from salterns of Rann of Kutch, Gujarat, India.</title>
        <authorList>
            <person name="Gaba S."/>
            <person name="Singh R.N."/>
            <person name="Abrol S."/>
            <person name="Kaushik R."/>
            <person name="Saxena A.K."/>
        </authorList>
    </citation>
    <scope>NUCLEOTIDE SEQUENCE [LARGE SCALE GENOMIC DNA]</scope>
    <source>
        <strain evidence="1 2">HEK1</strain>
    </source>
</reference>
<dbReference type="AlphaFoldDB" id="A0A1B8NXM6"/>
<evidence type="ECO:0000313" key="2">
    <source>
        <dbReference type="Proteomes" id="UP000092504"/>
    </source>
</evidence>
<protein>
    <submittedName>
        <fullName evidence="1">Uncharacterized protein</fullName>
    </submittedName>
</protein>
<accession>A0A1B8NXM6</accession>
<dbReference type="Proteomes" id="UP000092504">
    <property type="component" value="Unassembled WGS sequence"/>
</dbReference>
<proteinExistence type="predicted"/>
<evidence type="ECO:0000313" key="1">
    <source>
        <dbReference type="EMBL" id="OBX34723.1"/>
    </source>
</evidence>